<feature type="transmembrane region" description="Helical" evidence="1">
    <location>
        <begin position="71"/>
        <end position="93"/>
    </location>
</feature>
<evidence type="ECO:0000256" key="1">
    <source>
        <dbReference type="SAM" id="Phobius"/>
    </source>
</evidence>
<organism evidence="3 4">
    <name type="scientific">Volvox reticuliferus</name>
    <dbReference type="NCBI Taxonomy" id="1737510"/>
    <lineage>
        <taxon>Eukaryota</taxon>
        <taxon>Viridiplantae</taxon>
        <taxon>Chlorophyta</taxon>
        <taxon>core chlorophytes</taxon>
        <taxon>Chlorophyceae</taxon>
        <taxon>CS clade</taxon>
        <taxon>Chlamydomonadales</taxon>
        <taxon>Volvocaceae</taxon>
        <taxon>Volvox</taxon>
    </lineage>
</organism>
<accession>A0A8J4G6E4</accession>
<dbReference type="AlphaFoldDB" id="A0A8J4G6E4"/>
<evidence type="ECO:0000313" key="3">
    <source>
        <dbReference type="EMBL" id="GIM01014.1"/>
    </source>
</evidence>
<sequence>MYVGALLAIVQPTKRPEPLQPGRPVSCPNGILYTKLTVTQSVSHPPPLRTDVQQATTSFVIAAHSGYGTDVVSAVTVGGTILLVPAVLVALQLPRGMGITLRLASTPVPSAAGGE</sequence>
<proteinExistence type="predicted"/>
<keyword evidence="1" id="KW-0472">Membrane</keyword>
<protein>
    <submittedName>
        <fullName evidence="3">Uncharacterized protein</fullName>
    </submittedName>
</protein>
<evidence type="ECO:0000313" key="5">
    <source>
        <dbReference type="Proteomes" id="UP000747110"/>
    </source>
</evidence>
<dbReference type="EMBL" id="BNCQ01000008">
    <property type="protein sequence ID" value="GIM01014.1"/>
    <property type="molecule type" value="Genomic_DNA"/>
</dbReference>
<dbReference type="EMBL" id="BNCP01000008">
    <property type="protein sequence ID" value="GIL76313.1"/>
    <property type="molecule type" value="Genomic_DNA"/>
</dbReference>
<keyword evidence="1" id="KW-1133">Transmembrane helix</keyword>
<name>A0A8J4G6E4_9CHLO</name>
<dbReference type="Proteomes" id="UP000747110">
    <property type="component" value="Unassembled WGS sequence"/>
</dbReference>
<keyword evidence="1" id="KW-0812">Transmembrane</keyword>
<keyword evidence="5" id="KW-1185">Reference proteome</keyword>
<comment type="caution">
    <text evidence="3">The sequence shown here is derived from an EMBL/GenBank/DDBJ whole genome shotgun (WGS) entry which is preliminary data.</text>
</comment>
<evidence type="ECO:0000313" key="2">
    <source>
        <dbReference type="EMBL" id="GIL76313.1"/>
    </source>
</evidence>
<reference evidence="3" key="1">
    <citation type="journal article" date="2021" name="Proc. Natl. Acad. Sci. U.S.A.">
        <title>Three genomes in the algal genus Volvox reveal the fate of a haploid sex-determining region after a transition to homothallism.</title>
        <authorList>
            <person name="Yamamoto K."/>
            <person name="Hamaji T."/>
            <person name="Kawai-Toyooka H."/>
            <person name="Matsuzaki R."/>
            <person name="Takahashi F."/>
            <person name="Nishimura Y."/>
            <person name="Kawachi M."/>
            <person name="Noguchi H."/>
            <person name="Minakuchi Y."/>
            <person name="Umen J.G."/>
            <person name="Toyoda A."/>
            <person name="Nozaki H."/>
        </authorList>
    </citation>
    <scope>NUCLEOTIDE SEQUENCE</scope>
    <source>
        <strain evidence="3">NIES-3785</strain>
        <strain evidence="2">NIES-3786</strain>
    </source>
</reference>
<gene>
    <name evidence="2" type="ORF">Vretifemale_5913</name>
    <name evidence="3" type="ORF">Vretimale_5882</name>
</gene>
<evidence type="ECO:0000313" key="4">
    <source>
        <dbReference type="Proteomes" id="UP000722791"/>
    </source>
</evidence>
<dbReference type="Proteomes" id="UP000722791">
    <property type="component" value="Unassembled WGS sequence"/>
</dbReference>